<gene>
    <name evidence="2" type="ORF">O1G21_36090</name>
</gene>
<keyword evidence="2" id="KW-0378">Hydrolase</keyword>
<dbReference type="Pfam" id="PF00857">
    <property type="entry name" value="Isochorismatase"/>
    <property type="match status" value="1"/>
</dbReference>
<dbReference type="RefSeq" id="WP_270151447.1">
    <property type="nucleotide sequence ID" value="NZ_CP115450.1"/>
</dbReference>
<dbReference type="GO" id="GO:0016787">
    <property type="term" value="F:hydrolase activity"/>
    <property type="evidence" value="ECO:0007669"/>
    <property type="project" value="UniProtKB-KW"/>
</dbReference>
<dbReference type="InterPro" id="IPR000868">
    <property type="entry name" value="Isochorismatase-like_dom"/>
</dbReference>
<protein>
    <submittedName>
        <fullName evidence="2">Hydrolase</fullName>
    </submittedName>
</protein>
<organism evidence="2 3">
    <name type="scientific">Kitasatospora cathayae</name>
    <dbReference type="NCBI Taxonomy" id="3004092"/>
    <lineage>
        <taxon>Bacteria</taxon>
        <taxon>Bacillati</taxon>
        <taxon>Actinomycetota</taxon>
        <taxon>Actinomycetes</taxon>
        <taxon>Kitasatosporales</taxon>
        <taxon>Streptomycetaceae</taxon>
        <taxon>Kitasatospora</taxon>
    </lineage>
</organism>
<evidence type="ECO:0000313" key="2">
    <source>
        <dbReference type="EMBL" id="WBP91876.1"/>
    </source>
</evidence>
<dbReference type="PANTHER" id="PTHR43559">
    <property type="entry name" value="HYDROLASE YCAC-RELATED"/>
    <property type="match status" value="1"/>
</dbReference>
<dbReference type="InterPro" id="IPR053152">
    <property type="entry name" value="Hydrolase_YcaC-like"/>
</dbReference>
<feature type="domain" description="Isochorismatase-like" evidence="1">
    <location>
        <begin position="8"/>
        <end position="158"/>
    </location>
</feature>
<evidence type="ECO:0000313" key="3">
    <source>
        <dbReference type="Proteomes" id="UP001212821"/>
    </source>
</evidence>
<dbReference type="InterPro" id="IPR036380">
    <property type="entry name" value="Isochorismatase-like_sf"/>
</dbReference>
<reference evidence="3" key="1">
    <citation type="submission" date="2022-12" db="EMBL/GenBank/DDBJ databases">
        <authorList>
            <person name="Mo P."/>
        </authorList>
    </citation>
    <scope>NUCLEOTIDE SEQUENCE [LARGE SCALE GENOMIC DNA]</scope>
    <source>
        <strain evidence="3">HUAS 3-15</strain>
    </source>
</reference>
<name>A0ABY7QGI2_9ACTN</name>
<proteinExistence type="predicted"/>
<sequence length="202" mass="22018">MLTPANAALALIDYQPQPVFHIQSMDRQLLVGNVVALARTARLFRLPTVLTTVVARDFAGPLLPQLAEVFPEQEPIDRTNLNAWQVDAFRSAVEATGRSKLLMAGIWTEVCLMTPALSALEAGYEVYFVVDAVGGVSAEAHTAAVHRLVRAGAVPVTWIAVLQELQRDWSRTDTVDGAYEIARAYGGSWGQGIVYRQDPSLT</sequence>
<dbReference type="Proteomes" id="UP001212821">
    <property type="component" value="Chromosome"/>
</dbReference>
<dbReference type="Gene3D" id="3.40.50.850">
    <property type="entry name" value="Isochorismatase-like"/>
    <property type="match status" value="1"/>
</dbReference>
<accession>A0ABY7QGI2</accession>
<keyword evidence="3" id="KW-1185">Reference proteome</keyword>
<dbReference type="PANTHER" id="PTHR43559:SF1">
    <property type="entry name" value="HYDROLASE"/>
    <property type="match status" value="1"/>
</dbReference>
<dbReference type="SUPFAM" id="SSF52499">
    <property type="entry name" value="Isochorismatase-like hydrolases"/>
    <property type="match status" value="1"/>
</dbReference>
<dbReference type="CDD" id="cd01012">
    <property type="entry name" value="YcaC_related"/>
    <property type="match status" value="1"/>
</dbReference>
<dbReference type="EMBL" id="CP115450">
    <property type="protein sequence ID" value="WBP91876.1"/>
    <property type="molecule type" value="Genomic_DNA"/>
</dbReference>
<evidence type="ECO:0000259" key="1">
    <source>
        <dbReference type="Pfam" id="PF00857"/>
    </source>
</evidence>